<accession>A0A2W5R128</accession>
<dbReference type="Pfam" id="PF01425">
    <property type="entry name" value="Amidase"/>
    <property type="match status" value="1"/>
</dbReference>
<organism evidence="3 4">
    <name type="scientific">Ancylobacter novellus</name>
    <name type="common">Thiobacillus novellus</name>
    <dbReference type="NCBI Taxonomy" id="921"/>
    <lineage>
        <taxon>Bacteria</taxon>
        <taxon>Pseudomonadati</taxon>
        <taxon>Pseudomonadota</taxon>
        <taxon>Alphaproteobacteria</taxon>
        <taxon>Hyphomicrobiales</taxon>
        <taxon>Xanthobacteraceae</taxon>
        <taxon>Ancylobacter</taxon>
    </lineage>
</organism>
<feature type="domain" description="Amidase" evidence="2">
    <location>
        <begin position="32"/>
        <end position="415"/>
    </location>
</feature>
<sequence length="429" mass="44591">MTETAPTSLTELSARETAARVNDSSLTAQTVCAAFADRIAAAEPQVQAFAYFDRERALAEAFAAPAGPLAGVTFGVKDIIDTADMPTSYGSEVYEGYQPAWDAPAVALARRLGGVVMGKTVTVEFALKSPGKTRNPHNTAHTPGGSSSGSCAAVAAGMVQVAFGTQTAGSILRPSSYCGVVGYKPSFGTLNRTGVKPLSDSLDHVGLVTRDVRDAAFAVAALAEKPALAQGTAGPALRVGLFRTSRWAQAEPATRAALARATAAIQAAGGTVRELDVPESFEGYYALFDAVMGWETPRTLDYERYQLGERLSPITLDFIETLARATREDYDAALAVLKHREALVEELLDGCDVLITPAAPGEAPAGLGATGDPVFNKVWTLLHVPALAVPAGLGPQGLPVGVQVIGRIGTDAETLAAAAFIEDALKAMS</sequence>
<gene>
    <name evidence="3" type="ORF">DI549_10205</name>
</gene>
<comment type="caution">
    <text evidence="3">The sequence shown here is derived from an EMBL/GenBank/DDBJ whole genome shotgun (WGS) entry which is preliminary data.</text>
</comment>
<evidence type="ECO:0000313" key="4">
    <source>
        <dbReference type="Proteomes" id="UP000248887"/>
    </source>
</evidence>
<dbReference type="PANTHER" id="PTHR11895:SF151">
    <property type="entry name" value="GLUTAMYL-TRNA(GLN) AMIDOTRANSFERASE SUBUNIT A"/>
    <property type="match status" value="1"/>
</dbReference>
<protein>
    <submittedName>
        <fullName evidence="3">Amidase</fullName>
    </submittedName>
</protein>
<proteinExistence type="inferred from homology"/>
<dbReference type="SUPFAM" id="SSF75304">
    <property type="entry name" value="Amidase signature (AS) enzymes"/>
    <property type="match status" value="1"/>
</dbReference>
<name>A0A2W5R128_ANCNO</name>
<comment type="similarity">
    <text evidence="1">Belongs to the amidase family.</text>
</comment>
<dbReference type="EMBL" id="QFQD01000028">
    <property type="protein sequence ID" value="PZQ82822.1"/>
    <property type="molecule type" value="Genomic_DNA"/>
</dbReference>
<dbReference type="Proteomes" id="UP000248887">
    <property type="component" value="Unassembled WGS sequence"/>
</dbReference>
<evidence type="ECO:0000259" key="2">
    <source>
        <dbReference type="Pfam" id="PF01425"/>
    </source>
</evidence>
<evidence type="ECO:0000313" key="3">
    <source>
        <dbReference type="EMBL" id="PZQ82822.1"/>
    </source>
</evidence>
<reference evidence="3 4" key="1">
    <citation type="submission" date="2017-08" db="EMBL/GenBank/DDBJ databases">
        <title>Infants hospitalized years apart are colonized by the same room-sourced microbial strains.</title>
        <authorList>
            <person name="Brooks B."/>
            <person name="Olm M.R."/>
            <person name="Firek B.A."/>
            <person name="Baker R."/>
            <person name="Thomas B.C."/>
            <person name="Morowitz M.J."/>
            <person name="Banfield J.F."/>
        </authorList>
    </citation>
    <scope>NUCLEOTIDE SEQUENCE [LARGE SCALE GENOMIC DNA]</scope>
    <source>
        <strain evidence="3">S2_005_001_R2_27</strain>
    </source>
</reference>
<dbReference type="AlphaFoldDB" id="A0A2W5R128"/>
<dbReference type="InterPro" id="IPR000120">
    <property type="entry name" value="Amidase"/>
</dbReference>
<dbReference type="PANTHER" id="PTHR11895">
    <property type="entry name" value="TRANSAMIDASE"/>
    <property type="match status" value="1"/>
</dbReference>
<dbReference type="GO" id="GO:0003824">
    <property type="term" value="F:catalytic activity"/>
    <property type="evidence" value="ECO:0007669"/>
    <property type="project" value="InterPro"/>
</dbReference>
<evidence type="ECO:0000256" key="1">
    <source>
        <dbReference type="ARBA" id="ARBA00009199"/>
    </source>
</evidence>
<dbReference type="InterPro" id="IPR023631">
    <property type="entry name" value="Amidase_dom"/>
</dbReference>
<dbReference type="Gene3D" id="3.90.1300.10">
    <property type="entry name" value="Amidase signature (AS) domain"/>
    <property type="match status" value="1"/>
</dbReference>
<dbReference type="InterPro" id="IPR036928">
    <property type="entry name" value="AS_sf"/>
</dbReference>